<gene>
    <name evidence="2" type="ORF">PPROV_000121600</name>
</gene>
<feature type="domain" description="DUF7912" evidence="1">
    <location>
        <begin position="101"/>
        <end position="185"/>
    </location>
</feature>
<dbReference type="EMBL" id="BNJQ01000003">
    <property type="protein sequence ID" value="GHP02459.1"/>
    <property type="molecule type" value="Genomic_DNA"/>
</dbReference>
<dbReference type="Pfam" id="PF25498">
    <property type="entry name" value="DUF7912"/>
    <property type="match status" value="1"/>
</dbReference>
<dbReference type="PANTHER" id="PTHR34544:SF3">
    <property type="entry name" value="OS07G0155200 PROTEIN"/>
    <property type="match status" value="1"/>
</dbReference>
<protein>
    <recommendedName>
        <fullName evidence="1">DUF7912 domain-containing protein</fullName>
    </recommendedName>
</protein>
<proteinExistence type="predicted"/>
<reference evidence="2" key="1">
    <citation type="submission" date="2020-10" db="EMBL/GenBank/DDBJ databases">
        <title>Unveiling of a novel bifunctional photoreceptor, Dualchrome1, isolated from a cosmopolitan green alga.</title>
        <authorList>
            <person name="Suzuki S."/>
            <person name="Kawachi M."/>
        </authorList>
    </citation>
    <scope>NUCLEOTIDE SEQUENCE</scope>
    <source>
        <strain evidence="2">NIES 2893</strain>
    </source>
</reference>
<evidence type="ECO:0000313" key="2">
    <source>
        <dbReference type="EMBL" id="GHP02459.1"/>
    </source>
</evidence>
<evidence type="ECO:0000259" key="1">
    <source>
        <dbReference type="Pfam" id="PF25498"/>
    </source>
</evidence>
<comment type="caution">
    <text evidence="2">The sequence shown here is derived from an EMBL/GenBank/DDBJ whole genome shotgun (WGS) entry which is preliminary data.</text>
</comment>
<evidence type="ECO:0000313" key="3">
    <source>
        <dbReference type="Proteomes" id="UP000660262"/>
    </source>
</evidence>
<name>A0A830HAK6_9CHLO</name>
<accession>A0A830HAK6</accession>
<keyword evidence="3" id="KW-1185">Reference proteome</keyword>
<dbReference type="Proteomes" id="UP000660262">
    <property type="component" value="Unassembled WGS sequence"/>
</dbReference>
<organism evidence="2 3">
    <name type="scientific">Pycnococcus provasolii</name>
    <dbReference type="NCBI Taxonomy" id="41880"/>
    <lineage>
        <taxon>Eukaryota</taxon>
        <taxon>Viridiplantae</taxon>
        <taxon>Chlorophyta</taxon>
        <taxon>Pseudoscourfieldiophyceae</taxon>
        <taxon>Pseudoscourfieldiales</taxon>
        <taxon>Pycnococcaceae</taxon>
        <taxon>Pycnococcus</taxon>
    </lineage>
</organism>
<dbReference type="PANTHER" id="PTHR34544">
    <property type="entry name" value="OSJNBA0006B20.18 PROTEIN"/>
    <property type="match status" value="1"/>
</dbReference>
<dbReference type="InterPro" id="IPR057234">
    <property type="entry name" value="DUF7912"/>
</dbReference>
<dbReference type="AlphaFoldDB" id="A0A830HAK6"/>
<sequence>MKVDNVSWGTNALQHCSSALSAVNENGPFNLALYAVDARPTKLEVRLDNLDDPRGSPSLVHVESFSRELLRRLEASWEDDGSFPLEQVDVEVSTAGANRALHVPDELERFKGQPLDVVWTNEGGKRRAETLMYSPDDAPTDGVQLAFRYAQVKANRGEKGRPMSRKKREEVLLMDAHAVASAHIHVDL</sequence>
<dbReference type="OrthoDB" id="1100432at2759"/>